<evidence type="ECO:0000313" key="2">
    <source>
        <dbReference type="Proteomes" id="UP001565368"/>
    </source>
</evidence>
<dbReference type="Proteomes" id="UP001565368">
    <property type="component" value="Unassembled WGS sequence"/>
</dbReference>
<proteinExistence type="predicted"/>
<evidence type="ECO:0000313" key="1">
    <source>
        <dbReference type="EMBL" id="KAL1408051.1"/>
    </source>
</evidence>
<accession>A0ABR3Q028</accession>
<gene>
    <name evidence="1" type="ORF">Q8F55_004848</name>
</gene>
<sequence>MSPPLPVVRAADIAAASVTKSHFLNPAAARQSAAVSDLAPGGGMDSCPLWLNQLEPGAESTEMHHHLTDSEWLYILSGTAELRLTPADARDTSGGSGLIGATETAPIETVPVAEGDYVAFPAGELGGGYWAHTLIGGPGGVKYLVGGMRSASDVCVYPLKGKTLFIRRPGTSRAIVDTDLLEPLQS</sequence>
<reference evidence="1 2" key="1">
    <citation type="submission" date="2023-08" db="EMBL/GenBank/DDBJ databases">
        <title>Annotated Genome Sequence of Vanrija albida AlHP1.</title>
        <authorList>
            <person name="Herzog R."/>
        </authorList>
    </citation>
    <scope>NUCLEOTIDE SEQUENCE [LARGE SCALE GENOMIC DNA]</scope>
    <source>
        <strain evidence="1 2">AlHP1</strain>
    </source>
</reference>
<name>A0ABR3Q028_9TREE</name>
<dbReference type="EMBL" id="JBBXJM010000004">
    <property type="protein sequence ID" value="KAL1408051.1"/>
    <property type="molecule type" value="Genomic_DNA"/>
</dbReference>
<dbReference type="InterPro" id="IPR011051">
    <property type="entry name" value="RmlC_Cupin_sf"/>
</dbReference>
<comment type="caution">
    <text evidence="1">The sequence shown here is derived from an EMBL/GenBank/DDBJ whole genome shotgun (WGS) entry which is preliminary data.</text>
</comment>
<dbReference type="GeneID" id="95985891"/>
<keyword evidence="2" id="KW-1185">Reference proteome</keyword>
<evidence type="ECO:0008006" key="3">
    <source>
        <dbReference type="Google" id="ProtNLM"/>
    </source>
</evidence>
<dbReference type="SUPFAM" id="SSF51182">
    <property type="entry name" value="RmlC-like cupins"/>
    <property type="match status" value="1"/>
</dbReference>
<protein>
    <recommendedName>
        <fullName evidence="3">Cupin type-1 domain-containing protein</fullName>
    </recommendedName>
</protein>
<dbReference type="Gene3D" id="2.60.120.10">
    <property type="entry name" value="Jelly Rolls"/>
    <property type="match status" value="1"/>
</dbReference>
<dbReference type="InterPro" id="IPR014710">
    <property type="entry name" value="RmlC-like_jellyroll"/>
</dbReference>
<dbReference type="RefSeq" id="XP_069207995.1">
    <property type="nucleotide sequence ID" value="XM_069353353.1"/>
</dbReference>
<organism evidence="1 2">
    <name type="scientific">Vanrija albida</name>
    <dbReference type="NCBI Taxonomy" id="181172"/>
    <lineage>
        <taxon>Eukaryota</taxon>
        <taxon>Fungi</taxon>
        <taxon>Dikarya</taxon>
        <taxon>Basidiomycota</taxon>
        <taxon>Agaricomycotina</taxon>
        <taxon>Tremellomycetes</taxon>
        <taxon>Trichosporonales</taxon>
        <taxon>Trichosporonaceae</taxon>
        <taxon>Vanrija</taxon>
    </lineage>
</organism>